<proteinExistence type="predicted"/>
<dbReference type="Gene3D" id="3.30.1380.10">
    <property type="match status" value="1"/>
</dbReference>
<name>A0A7C3C510_9PROT</name>
<protein>
    <submittedName>
        <fullName evidence="2">Peptidase M15</fullName>
    </submittedName>
</protein>
<comment type="caution">
    <text evidence="2">The sequence shown here is derived from an EMBL/GenBank/DDBJ whole genome shotgun (WGS) entry which is preliminary data.</text>
</comment>
<gene>
    <name evidence="2" type="ORF">ENJ46_01270</name>
</gene>
<sequence length="132" mass="15325">MYEAQTSVDNWKWLSFSPKEMACRHCGEQYYWPLFMNRLQAARDKVGKQFHIHSAHRCSLHNARIGGAPLSQHLRLAADIGLDNHQPDVLLRACKDVGFTGFGFYTTFLHIDLGPKRSWYGNQKAKLLWQDY</sequence>
<organism evidence="2">
    <name type="scientific">Hellea balneolensis</name>
    <dbReference type="NCBI Taxonomy" id="287478"/>
    <lineage>
        <taxon>Bacteria</taxon>
        <taxon>Pseudomonadati</taxon>
        <taxon>Pseudomonadota</taxon>
        <taxon>Alphaproteobacteria</taxon>
        <taxon>Maricaulales</taxon>
        <taxon>Robiginitomaculaceae</taxon>
        <taxon>Hellea</taxon>
    </lineage>
</organism>
<dbReference type="Proteomes" id="UP000886042">
    <property type="component" value="Unassembled WGS sequence"/>
</dbReference>
<evidence type="ECO:0000313" key="2">
    <source>
        <dbReference type="EMBL" id="HFB54528.1"/>
    </source>
</evidence>
<dbReference type="Pfam" id="PF08291">
    <property type="entry name" value="Peptidase_M15_3"/>
    <property type="match status" value="1"/>
</dbReference>
<dbReference type="InterPro" id="IPR009045">
    <property type="entry name" value="Zn_M74/Hedgehog-like"/>
</dbReference>
<dbReference type="AlphaFoldDB" id="A0A7C3C510"/>
<feature type="domain" description="Peptidase M15A C-terminal" evidence="1">
    <location>
        <begin position="17"/>
        <end position="112"/>
    </location>
</feature>
<dbReference type="EMBL" id="DRMN01000087">
    <property type="protein sequence ID" value="HFB54528.1"/>
    <property type="molecule type" value="Genomic_DNA"/>
</dbReference>
<reference evidence="2" key="1">
    <citation type="journal article" date="2020" name="mSystems">
        <title>Genome- and Community-Level Interaction Insights into Carbon Utilization and Element Cycling Functions of Hydrothermarchaeota in Hydrothermal Sediment.</title>
        <authorList>
            <person name="Zhou Z."/>
            <person name="Liu Y."/>
            <person name="Xu W."/>
            <person name="Pan J."/>
            <person name="Luo Z.H."/>
            <person name="Li M."/>
        </authorList>
    </citation>
    <scope>NUCLEOTIDE SEQUENCE [LARGE SCALE GENOMIC DNA]</scope>
    <source>
        <strain evidence="2">HyVt-489</strain>
    </source>
</reference>
<evidence type="ECO:0000259" key="1">
    <source>
        <dbReference type="Pfam" id="PF08291"/>
    </source>
</evidence>
<accession>A0A7C3C510</accession>
<dbReference type="SUPFAM" id="SSF55166">
    <property type="entry name" value="Hedgehog/DD-peptidase"/>
    <property type="match status" value="1"/>
</dbReference>
<dbReference type="InterPro" id="IPR013230">
    <property type="entry name" value="Peptidase_M15A_C"/>
</dbReference>